<sequence length="65" mass="7559">MSRNSRLDDALELQSNLLETIFKEQELDLYSESNFSIYIKYSNTNINTDTNTDVVIITKLRNISI</sequence>
<protein>
    <submittedName>
        <fullName evidence="1">10861_t:CDS:1</fullName>
    </submittedName>
</protein>
<dbReference type="AlphaFoldDB" id="A0A9N9DB35"/>
<organism evidence="1 2">
    <name type="scientific">Funneliformis caledonium</name>
    <dbReference type="NCBI Taxonomy" id="1117310"/>
    <lineage>
        <taxon>Eukaryota</taxon>
        <taxon>Fungi</taxon>
        <taxon>Fungi incertae sedis</taxon>
        <taxon>Mucoromycota</taxon>
        <taxon>Glomeromycotina</taxon>
        <taxon>Glomeromycetes</taxon>
        <taxon>Glomerales</taxon>
        <taxon>Glomeraceae</taxon>
        <taxon>Funneliformis</taxon>
    </lineage>
</organism>
<comment type="caution">
    <text evidence="1">The sequence shown here is derived from an EMBL/GenBank/DDBJ whole genome shotgun (WGS) entry which is preliminary data.</text>
</comment>
<proteinExistence type="predicted"/>
<keyword evidence="2" id="KW-1185">Reference proteome</keyword>
<accession>A0A9N9DB35</accession>
<dbReference type="EMBL" id="CAJVPQ010003487">
    <property type="protein sequence ID" value="CAG8629104.1"/>
    <property type="molecule type" value="Genomic_DNA"/>
</dbReference>
<name>A0A9N9DB35_9GLOM</name>
<feature type="non-terminal residue" evidence="1">
    <location>
        <position position="65"/>
    </location>
</feature>
<reference evidence="1" key="1">
    <citation type="submission" date="2021-06" db="EMBL/GenBank/DDBJ databases">
        <authorList>
            <person name="Kallberg Y."/>
            <person name="Tangrot J."/>
            <person name="Rosling A."/>
        </authorList>
    </citation>
    <scope>NUCLEOTIDE SEQUENCE</scope>
    <source>
        <strain evidence="1">UK204</strain>
    </source>
</reference>
<evidence type="ECO:0000313" key="1">
    <source>
        <dbReference type="EMBL" id="CAG8629104.1"/>
    </source>
</evidence>
<dbReference type="Proteomes" id="UP000789570">
    <property type="component" value="Unassembled WGS sequence"/>
</dbReference>
<gene>
    <name evidence="1" type="ORF">FCALED_LOCUS9965</name>
</gene>
<evidence type="ECO:0000313" key="2">
    <source>
        <dbReference type="Proteomes" id="UP000789570"/>
    </source>
</evidence>